<dbReference type="EMBL" id="BARU01027037">
    <property type="protein sequence ID" value="GAH69670.1"/>
    <property type="molecule type" value="Genomic_DNA"/>
</dbReference>
<gene>
    <name evidence="2" type="ORF">S03H2_43352</name>
</gene>
<feature type="domain" description="NAD(P)-binding" evidence="1">
    <location>
        <begin position="1"/>
        <end position="159"/>
    </location>
</feature>
<dbReference type="InterPro" id="IPR016040">
    <property type="entry name" value="NAD(P)-bd_dom"/>
</dbReference>
<feature type="non-terminal residue" evidence="2">
    <location>
        <position position="1"/>
    </location>
</feature>
<dbReference type="PANTHER" id="PTHR43000">
    <property type="entry name" value="DTDP-D-GLUCOSE 4,6-DEHYDRATASE-RELATED"/>
    <property type="match status" value="1"/>
</dbReference>
<proteinExistence type="predicted"/>
<evidence type="ECO:0000259" key="1">
    <source>
        <dbReference type="Pfam" id="PF16363"/>
    </source>
</evidence>
<protein>
    <recommendedName>
        <fullName evidence="1">NAD(P)-binding domain-containing protein</fullName>
    </recommendedName>
</protein>
<dbReference type="Pfam" id="PF16363">
    <property type="entry name" value="GDP_Man_Dehyd"/>
    <property type="match status" value="1"/>
</dbReference>
<evidence type="ECO:0000313" key="2">
    <source>
        <dbReference type="EMBL" id="GAH69670.1"/>
    </source>
</evidence>
<accession>X1IK74</accession>
<name>X1IK74_9ZZZZ</name>
<dbReference type="AlphaFoldDB" id="X1IK74"/>
<dbReference type="SUPFAM" id="SSF51735">
    <property type="entry name" value="NAD(P)-binding Rossmann-fold domains"/>
    <property type="match status" value="1"/>
</dbReference>
<dbReference type="InterPro" id="IPR036291">
    <property type="entry name" value="NAD(P)-bd_dom_sf"/>
</dbReference>
<comment type="caution">
    <text evidence="2">The sequence shown here is derived from an EMBL/GenBank/DDBJ whole genome shotgun (WGS) entry which is preliminary data.</text>
</comment>
<sequence>KIATELLAHQYFINFGINSVMLRFFNQTGNRKVGDVSSDFIKAIAEIEMGLKEPIIEVGNLNTYRDITGIKDSLQAIWLSSTKGKPGETYNVCSNKKVLIRDVLNIALSFSTKNIKVIERTSSKLRITDEDIIIGDNSKIKNELGFKITQSIEDILQDMYEYWIDYYNKTKK</sequence>
<dbReference type="Gene3D" id="3.90.25.10">
    <property type="entry name" value="UDP-galactose 4-epimerase, domain 1"/>
    <property type="match status" value="1"/>
</dbReference>
<dbReference type="Gene3D" id="3.40.50.720">
    <property type="entry name" value="NAD(P)-binding Rossmann-like Domain"/>
    <property type="match status" value="1"/>
</dbReference>
<reference evidence="2" key="1">
    <citation type="journal article" date="2014" name="Front. Microbiol.">
        <title>High frequency of phylogenetically diverse reductive dehalogenase-homologous genes in deep subseafloor sedimentary metagenomes.</title>
        <authorList>
            <person name="Kawai M."/>
            <person name="Futagami T."/>
            <person name="Toyoda A."/>
            <person name="Takaki Y."/>
            <person name="Nishi S."/>
            <person name="Hori S."/>
            <person name="Arai W."/>
            <person name="Tsubouchi T."/>
            <person name="Morono Y."/>
            <person name="Uchiyama I."/>
            <person name="Ito T."/>
            <person name="Fujiyama A."/>
            <person name="Inagaki F."/>
            <person name="Takami H."/>
        </authorList>
    </citation>
    <scope>NUCLEOTIDE SEQUENCE</scope>
    <source>
        <strain evidence="2">Expedition CK06-06</strain>
    </source>
</reference>
<organism evidence="2">
    <name type="scientific">marine sediment metagenome</name>
    <dbReference type="NCBI Taxonomy" id="412755"/>
    <lineage>
        <taxon>unclassified sequences</taxon>
        <taxon>metagenomes</taxon>
        <taxon>ecological metagenomes</taxon>
    </lineage>
</organism>